<dbReference type="InterPro" id="IPR029030">
    <property type="entry name" value="Caspase-like_dom_sf"/>
</dbReference>
<evidence type="ECO:0000313" key="2">
    <source>
        <dbReference type="Proteomes" id="UP000785679"/>
    </source>
</evidence>
<comment type="caution">
    <text evidence="1">The sequence shown here is derived from an EMBL/GenBank/DDBJ whole genome shotgun (WGS) entry which is preliminary data.</text>
</comment>
<evidence type="ECO:0000313" key="1">
    <source>
        <dbReference type="EMBL" id="TNV76582.1"/>
    </source>
</evidence>
<dbReference type="AlphaFoldDB" id="A0A8J8NJC5"/>
<dbReference type="SUPFAM" id="SSF52129">
    <property type="entry name" value="Caspase-like"/>
    <property type="match status" value="1"/>
</dbReference>
<gene>
    <name evidence="1" type="ORF">FGO68_gene5980</name>
</gene>
<name>A0A8J8NJC5_HALGN</name>
<dbReference type="EMBL" id="RRYP01013316">
    <property type="protein sequence ID" value="TNV76582.1"/>
    <property type="molecule type" value="Genomic_DNA"/>
</dbReference>
<keyword evidence="2" id="KW-1185">Reference proteome</keyword>
<protein>
    <submittedName>
        <fullName evidence="1">Uncharacterized protein</fullName>
    </submittedName>
</protein>
<dbReference type="Proteomes" id="UP000785679">
    <property type="component" value="Unassembled WGS sequence"/>
</dbReference>
<sequence length="311" mass="34967">MGNDIALPNVRRSLHFRIENYEGTNFQSLSPKNQDVLVVKRKLQDLGFDPTELYKDSTHPVNFYERIISELDRMLTLSKGAAQGIINPYQVNFIQIQAHGVMLGQDTLIAVPSSGGGMQYINIQNIAQSFAEVPNSFNIFLIECCRVPLLHWEQQSLDPSALPQYPKKMPGVSIIIHGCDAGQPLVEHSNTDGTRAWCVGTQRFLLRLQETQGKKQYSWMEFFAGYEPSVLTQISSLPYAKWKRLQIFAPRQLFEDYQKQVYRVLSAEPRIVTADPTPQVGGSDMFNIGRIQGGGGAGKADLFTHESTDKQ</sequence>
<accession>A0A8J8NJC5</accession>
<proteinExistence type="predicted"/>
<reference evidence="1" key="1">
    <citation type="submission" date="2019-06" db="EMBL/GenBank/DDBJ databases">
        <authorList>
            <person name="Zheng W."/>
        </authorList>
    </citation>
    <scope>NUCLEOTIDE SEQUENCE</scope>
    <source>
        <strain evidence="1">QDHG01</strain>
    </source>
</reference>
<organism evidence="1 2">
    <name type="scientific">Halteria grandinella</name>
    <dbReference type="NCBI Taxonomy" id="5974"/>
    <lineage>
        <taxon>Eukaryota</taxon>
        <taxon>Sar</taxon>
        <taxon>Alveolata</taxon>
        <taxon>Ciliophora</taxon>
        <taxon>Intramacronucleata</taxon>
        <taxon>Spirotrichea</taxon>
        <taxon>Stichotrichia</taxon>
        <taxon>Sporadotrichida</taxon>
        <taxon>Halteriidae</taxon>
        <taxon>Halteria</taxon>
    </lineage>
</organism>